<dbReference type="OrthoDB" id="9768183at2"/>
<dbReference type="Gene3D" id="3.40.190.10">
    <property type="entry name" value="Periplasmic binding protein-like II"/>
    <property type="match status" value="2"/>
</dbReference>
<evidence type="ECO:0000256" key="7">
    <source>
        <dbReference type="SAM" id="SignalP"/>
    </source>
</evidence>
<dbReference type="SUPFAM" id="SSF53850">
    <property type="entry name" value="Periplasmic binding protein-like II"/>
    <property type="match status" value="1"/>
</dbReference>
<name>A0A220VBQ3_9GAMM</name>
<dbReference type="GO" id="GO:0016020">
    <property type="term" value="C:membrane"/>
    <property type="evidence" value="ECO:0007669"/>
    <property type="project" value="InterPro"/>
</dbReference>
<dbReference type="Pfam" id="PF00497">
    <property type="entry name" value="SBP_bac_3"/>
    <property type="match status" value="1"/>
</dbReference>
<dbReference type="SMART" id="SM00062">
    <property type="entry name" value="PBPb"/>
    <property type="match status" value="1"/>
</dbReference>
<evidence type="ECO:0000256" key="1">
    <source>
        <dbReference type="ARBA" id="ARBA00004418"/>
    </source>
</evidence>
<dbReference type="PANTHER" id="PTHR35936">
    <property type="entry name" value="MEMBRANE-BOUND LYTIC MUREIN TRANSGLYCOSYLASE F"/>
    <property type="match status" value="1"/>
</dbReference>
<dbReference type="GO" id="GO:0030288">
    <property type="term" value="C:outer membrane-bounded periplasmic space"/>
    <property type="evidence" value="ECO:0007669"/>
    <property type="project" value="InterPro"/>
</dbReference>
<keyword evidence="5" id="KW-0574">Periplasm</keyword>
<dbReference type="InterPro" id="IPR001320">
    <property type="entry name" value="Iontro_rcpt_C"/>
</dbReference>
<dbReference type="Proteomes" id="UP000242175">
    <property type="component" value="Chromosome large"/>
</dbReference>
<protein>
    <submittedName>
        <fullName evidence="10">Arginine ABC transporter substrate-binding protein</fullName>
    </submittedName>
</protein>
<evidence type="ECO:0000256" key="6">
    <source>
        <dbReference type="RuleBase" id="RU003744"/>
    </source>
</evidence>
<dbReference type="InterPro" id="IPR001638">
    <property type="entry name" value="Solute-binding_3/MltF_N"/>
</dbReference>
<evidence type="ECO:0000256" key="4">
    <source>
        <dbReference type="ARBA" id="ARBA00022729"/>
    </source>
</evidence>
<evidence type="ECO:0000256" key="3">
    <source>
        <dbReference type="ARBA" id="ARBA00022448"/>
    </source>
</evidence>
<dbReference type="PANTHER" id="PTHR35936:SF20">
    <property type="entry name" value="ABC TRANSPORTER ARGININE-BINDING PROTEIN 2-RELATED"/>
    <property type="match status" value="1"/>
</dbReference>
<feature type="domain" description="Solute-binding protein family 3/N-terminal" evidence="8">
    <location>
        <begin position="21"/>
        <end position="241"/>
    </location>
</feature>
<evidence type="ECO:0000259" key="9">
    <source>
        <dbReference type="SMART" id="SM00079"/>
    </source>
</evidence>
<dbReference type="EMBL" id="CP022355">
    <property type="protein sequence ID" value="ASK77592.1"/>
    <property type="molecule type" value="Genomic_DNA"/>
</dbReference>
<dbReference type="AlphaFoldDB" id="A0A220VBQ3"/>
<comment type="subcellular location">
    <subcellularLocation>
        <location evidence="1">Periplasm</location>
    </subcellularLocation>
</comment>
<evidence type="ECO:0000256" key="2">
    <source>
        <dbReference type="ARBA" id="ARBA00010333"/>
    </source>
</evidence>
<feature type="chain" id="PRO_5013211136" evidence="7">
    <location>
        <begin position="19"/>
        <end position="242"/>
    </location>
</feature>
<gene>
    <name evidence="10" type="ORF">CF386_00035</name>
</gene>
<evidence type="ECO:0000256" key="5">
    <source>
        <dbReference type="ARBA" id="ARBA00022764"/>
    </source>
</evidence>
<keyword evidence="11" id="KW-1185">Reference proteome</keyword>
<organism evidence="10 11">
    <name type="scientific">Paraphotobacterium marinum</name>
    <dbReference type="NCBI Taxonomy" id="1755811"/>
    <lineage>
        <taxon>Bacteria</taxon>
        <taxon>Pseudomonadati</taxon>
        <taxon>Pseudomonadota</taxon>
        <taxon>Gammaproteobacteria</taxon>
        <taxon>Vibrionales</taxon>
        <taxon>Vibrionaceae</taxon>
        <taxon>Paraphotobacterium</taxon>
    </lineage>
</organism>
<accession>A0A220VBQ3</accession>
<dbReference type="GO" id="GO:0015276">
    <property type="term" value="F:ligand-gated monoatomic ion channel activity"/>
    <property type="evidence" value="ECO:0007669"/>
    <property type="project" value="InterPro"/>
</dbReference>
<evidence type="ECO:0000259" key="8">
    <source>
        <dbReference type="SMART" id="SM00062"/>
    </source>
</evidence>
<keyword evidence="4 7" id="KW-0732">Signal</keyword>
<feature type="domain" description="Ionotropic glutamate receptor C-terminal" evidence="9">
    <location>
        <begin position="21"/>
        <end position="242"/>
    </location>
</feature>
<sequence length="242" mass="27175">MKKIFLILSLFLSSTAFASQTIKFATEASYPPFEYTNQKGEIIGFDIDIAKALCSQIKAKCTFTNQSFDSLIPAIKFNRYDAAISAMDITAERSKQVSFSDPYYDNAAEFIAINPKDKSINDLKGKRVGVQNGTTHQKYINENLKDIITVPYDSYQNALIDLKNGRIEAVFGDTAVLNEWLKKDNKLHIVGDKVTDKNYFGNGLGIAVNKSNTKLLNQLNKALATIKSNGTYQKIYDKYFKQ</sequence>
<proteinExistence type="inferred from homology"/>
<dbReference type="PROSITE" id="PS01039">
    <property type="entry name" value="SBP_BACTERIAL_3"/>
    <property type="match status" value="1"/>
</dbReference>
<dbReference type="NCBIfam" id="TIGR01096">
    <property type="entry name" value="3A0103s03R"/>
    <property type="match status" value="1"/>
</dbReference>
<keyword evidence="3" id="KW-0813">Transport</keyword>
<evidence type="ECO:0000313" key="10">
    <source>
        <dbReference type="EMBL" id="ASK77592.1"/>
    </source>
</evidence>
<reference evidence="10 11" key="1">
    <citation type="journal article" date="2016" name="Int. J. Syst. Evol. Microbiol.">
        <title>Paraphotobacterium marinum gen. nov., sp. nov., a member of the family Vibrionaceae, isolated from surface seawater.</title>
        <authorList>
            <person name="Huang Z."/>
            <person name="Dong C."/>
            <person name="Shao Z."/>
        </authorList>
    </citation>
    <scope>NUCLEOTIDE SEQUENCE [LARGE SCALE GENOMIC DNA]</scope>
    <source>
        <strain evidence="10 11">NSCS20N07D</strain>
    </source>
</reference>
<feature type="signal peptide" evidence="7">
    <location>
        <begin position="1"/>
        <end position="18"/>
    </location>
</feature>
<dbReference type="RefSeq" id="WP_089072502.1">
    <property type="nucleotide sequence ID" value="NZ_CBCSAM010000001.1"/>
</dbReference>
<dbReference type="InterPro" id="IPR018313">
    <property type="entry name" value="SBP_3_CS"/>
</dbReference>
<dbReference type="CDD" id="cd13700">
    <property type="entry name" value="PBP2_Arg_STM4351"/>
    <property type="match status" value="1"/>
</dbReference>
<evidence type="ECO:0000313" key="11">
    <source>
        <dbReference type="Proteomes" id="UP000242175"/>
    </source>
</evidence>
<comment type="similarity">
    <text evidence="2 6">Belongs to the bacterial solute-binding protein 3 family.</text>
</comment>
<dbReference type="KEGG" id="pmai:CF386_00035"/>
<dbReference type="InterPro" id="IPR005768">
    <property type="entry name" value="Lys_Arg_Orn-bd"/>
</dbReference>
<dbReference type="SMART" id="SM00079">
    <property type="entry name" value="PBPe"/>
    <property type="match status" value="1"/>
</dbReference>